<comment type="caution">
    <text evidence="1">The sequence shown here is derived from an EMBL/GenBank/DDBJ whole genome shotgun (WGS) entry which is preliminary data.</text>
</comment>
<dbReference type="InterPro" id="IPR043140">
    <property type="entry name" value="Ribosomal_uS14_sf"/>
</dbReference>
<evidence type="ECO:0000313" key="2">
    <source>
        <dbReference type="Proteomes" id="UP001179952"/>
    </source>
</evidence>
<dbReference type="Gene3D" id="4.10.830.10">
    <property type="entry name" value="30s Ribosomal Protein S14, Chain N"/>
    <property type="match status" value="1"/>
</dbReference>
<reference evidence="1" key="2">
    <citation type="submission" date="2023-06" db="EMBL/GenBank/DDBJ databases">
        <authorList>
            <person name="Ma L."/>
            <person name="Liu K.-W."/>
            <person name="Li Z."/>
            <person name="Hsiao Y.-Y."/>
            <person name="Qi Y."/>
            <person name="Fu T."/>
            <person name="Tang G."/>
            <person name="Zhang D."/>
            <person name="Sun W.-H."/>
            <person name="Liu D.-K."/>
            <person name="Li Y."/>
            <person name="Chen G.-Z."/>
            <person name="Liu X.-D."/>
            <person name="Liao X.-Y."/>
            <person name="Jiang Y.-T."/>
            <person name="Yu X."/>
            <person name="Hao Y."/>
            <person name="Huang J."/>
            <person name="Zhao X.-W."/>
            <person name="Ke S."/>
            <person name="Chen Y.-Y."/>
            <person name="Wu W.-L."/>
            <person name="Hsu J.-L."/>
            <person name="Lin Y.-F."/>
            <person name="Huang M.-D."/>
            <person name="Li C.-Y."/>
            <person name="Huang L."/>
            <person name="Wang Z.-W."/>
            <person name="Zhao X."/>
            <person name="Zhong W.-Y."/>
            <person name="Peng D.-H."/>
            <person name="Ahmad S."/>
            <person name="Lan S."/>
            <person name="Zhang J.-S."/>
            <person name="Tsai W.-C."/>
            <person name="Van De Peer Y."/>
            <person name="Liu Z.-J."/>
        </authorList>
    </citation>
    <scope>NUCLEOTIDE SEQUENCE</scope>
    <source>
        <strain evidence="1">SCP</strain>
        <tissue evidence="1">Leaves</tissue>
    </source>
</reference>
<dbReference type="GO" id="GO:0005840">
    <property type="term" value="C:ribosome"/>
    <property type="evidence" value="ECO:0007669"/>
    <property type="project" value="UniProtKB-KW"/>
</dbReference>
<gene>
    <name evidence="1" type="ORF">QJS04_geneDACA015378</name>
</gene>
<name>A0AAV9A723_ACOGR</name>
<evidence type="ECO:0000313" key="1">
    <source>
        <dbReference type="EMBL" id="KAK1259835.1"/>
    </source>
</evidence>
<dbReference type="Proteomes" id="UP001179952">
    <property type="component" value="Unassembled WGS sequence"/>
</dbReference>
<keyword evidence="1" id="KW-0687">Ribonucleoprotein</keyword>
<proteinExistence type="predicted"/>
<reference evidence="1" key="1">
    <citation type="journal article" date="2023" name="Nat. Commun.">
        <title>Diploid and tetraploid genomes of Acorus and the evolution of monocots.</title>
        <authorList>
            <person name="Ma L."/>
            <person name="Liu K.W."/>
            <person name="Li Z."/>
            <person name="Hsiao Y.Y."/>
            <person name="Qi Y."/>
            <person name="Fu T."/>
            <person name="Tang G.D."/>
            <person name="Zhang D."/>
            <person name="Sun W.H."/>
            <person name="Liu D.K."/>
            <person name="Li Y."/>
            <person name="Chen G.Z."/>
            <person name="Liu X.D."/>
            <person name="Liao X.Y."/>
            <person name="Jiang Y.T."/>
            <person name="Yu X."/>
            <person name="Hao Y."/>
            <person name="Huang J."/>
            <person name="Zhao X.W."/>
            <person name="Ke S."/>
            <person name="Chen Y.Y."/>
            <person name="Wu W.L."/>
            <person name="Hsu J.L."/>
            <person name="Lin Y.F."/>
            <person name="Huang M.D."/>
            <person name="Li C.Y."/>
            <person name="Huang L."/>
            <person name="Wang Z.W."/>
            <person name="Zhao X."/>
            <person name="Zhong W.Y."/>
            <person name="Peng D.H."/>
            <person name="Ahmad S."/>
            <person name="Lan S."/>
            <person name="Zhang J.S."/>
            <person name="Tsai W.C."/>
            <person name="Van de Peer Y."/>
            <person name="Liu Z.J."/>
        </authorList>
    </citation>
    <scope>NUCLEOTIDE SEQUENCE</scope>
    <source>
        <strain evidence="1">SCP</strain>
    </source>
</reference>
<protein>
    <submittedName>
        <fullName evidence="1">40S ribosomal protein S29</fullName>
    </submittedName>
</protein>
<sequence length="56" mass="6277">MSGNSHGLGKKYGPLCCRWCFRSNVKKIGLMKVNSSCLKSNLKDKTIPFLQSTDKQ</sequence>
<dbReference type="EMBL" id="JAUJYN010000012">
    <property type="protein sequence ID" value="KAK1259835.1"/>
    <property type="molecule type" value="Genomic_DNA"/>
</dbReference>
<organism evidence="1 2">
    <name type="scientific">Acorus gramineus</name>
    <name type="common">Dwarf sweet flag</name>
    <dbReference type="NCBI Taxonomy" id="55184"/>
    <lineage>
        <taxon>Eukaryota</taxon>
        <taxon>Viridiplantae</taxon>
        <taxon>Streptophyta</taxon>
        <taxon>Embryophyta</taxon>
        <taxon>Tracheophyta</taxon>
        <taxon>Spermatophyta</taxon>
        <taxon>Magnoliopsida</taxon>
        <taxon>Liliopsida</taxon>
        <taxon>Acoraceae</taxon>
        <taxon>Acorus</taxon>
    </lineage>
</organism>
<keyword evidence="2" id="KW-1185">Reference proteome</keyword>
<keyword evidence="1" id="KW-0689">Ribosomal protein</keyword>
<dbReference type="AlphaFoldDB" id="A0AAV9A723"/>
<accession>A0AAV9A723</accession>